<evidence type="ECO:0000313" key="8">
    <source>
        <dbReference type="Proteomes" id="UP000199158"/>
    </source>
</evidence>
<dbReference type="NCBIfam" id="TIGR00067">
    <property type="entry name" value="glut_race"/>
    <property type="match status" value="1"/>
</dbReference>
<keyword evidence="1 5" id="KW-0133">Cell shape</keyword>
<dbReference type="RefSeq" id="WP_162840868.1">
    <property type="nucleotide sequence ID" value="NZ_FOCG01000001.1"/>
</dbReference>
<dbReference type="SUPFAM" id="SSF53681">
    <property type="entry name" value="Aspartate/glutamate racemase"/>
    <property type="match status" value="2"/>
</dbReference>
<evidence type="ECO:0000256" key="2">
    <source>
        <dbReference type="ARBA" id="ARBA00022984"/>
    </source>
</evidence>
<dbReference type="InterPro" id="IPR001920">
    <property type="entry name" value="Asp/Glu_race"/>
</dbReference>
<keyword evidence="3 5" id="KW-0413">Isomerase</keyword>
<proteinExistence type="inferred from homology"/>
<evidence type="ECO:0000256" key="6">
    <source>
        <dbReference type="NCBIfam" id="TIGR00067"/>
    </source>
</evidence>
<dbReference type="GO" id="GO:0009252">
    <property type="term" value="P:peptidoglycan biosynthetic process"/>
    <property type="evidence" value="ECO:0007669"/>
    <property type="project" value="UniProtKB-UniRule"/>
</dbReference>
<accession>A0A1H8BCG7</accession>
<evidence type="ECO:0000256" key="4">
    <source>
        <dbReference type="ARBA" id="ARBA00023316"/>
    </source>
</evidence>
<organism evidence="7 8">
    <name type="scientific">Hydrogenoanaerobacterium saccharovorans</name>
    <dbReference type="NCBI Taxonomy" id="474960"/>
    <lineage>
        <taxon>Bacteria</taxon>
        <taxon>Bacillati</taxon>
        <taxon>Bacillota</taxon>
        <taxon>Clostridia</taxon>
        <taxon>Eubacteriales</taxon>
        <taxon>Oscillospiraceae</taxon>
        <taxon>Hydrogenoanaerobacterium</taxon>
    </lineage>
</organism>
<dbReference type="EMBL" id="FOCG01000001">
    <property type="protein sequence ID" value="SEM80446.1"/>
    <property type="molecule type" value="Genomic_DNA"/>
</dbReference>
<keyword evidence="8" id="KW-1185">Reference proteome</keyword>
<evidence type="ECO:0000256" key="5">
    <source>
        <dbReference type="HAMAP-Rule" id="MF_00258"/>
    </source>
</evidence>
<comment type="function">
    <text evidence="5">Provides the (R)-glutamate required for cell wall biosynthesis.</text>
</comment>
<evidence type="ECO:0000313" key="7">
    <source>
        <dbReference type="EMBL" id="SEM80446.1"/>
    </source>
</evidence>
<sequence length="267" mass="29063">MNSKPIGVFDSGIGGLATVRELKRLMPNENIIYLGDTARAPYGCHSKELVSAHALQGLEFLQKQDVKLLVSSSGTVSTVLSDSAIKKLAVPYISILLPCAQEACAMSVHGIIGIIGATAAVRSSTFGKAIRNIRTDARIIGKACPLFLTFAENGIVQPDNHLLRLAIKQYLEPLLLEGIDTLILGSPHYSLLFGAISEVLDYSITLVDCASVTARYVQSYLLQNNEQNEGEVKPTVWQVTDAPQDFIDVSKLYYGEEIQQNVKKVKL</sequence>
<dbReference type="UniPathway" id="UPA00219"/>
<keyword evidence="4 5" id="KW-0961">Cell wall biogenesis/degradation</keyword>
<dbReference type="HAMAP" id="MF_00258">
    <property type="entry name" value="Glu_racemase"/>
    <property type="match status" value="1"/>
</dbReference>
<comment type="pathway">
    <text evidence="5">Cell wall biogenesis; peptidoglycan biosynthesis.</text>
</comment>
<dbReference type="InterPro" id="IPR004391">
    <property type="entry name" value="Glu_race"/>
</dbReference>
<comment type="caution">
    <text evidence="5">Lacks conserved residue(s) required for the propagation of feature annotation.</text>
</comment>
<reference evidence="7 8" key="1">
    <citation type="submission" date="2016-10" db="EMBL/GenBank/DDBJ databases">
        <authorList>
            <person name="de Groot N.N."/>
        </authorList>
    </citation>
    <scope>NUCLEOTIDE SEQUENCE [LARGE SCALE GENOMIC DNA]</scope>
    <source>
        <strain evidence="7 8">CGMCC 1.5070</strain>
    </source>
</reference>
<gene>
    <name evidence="5" type="primary">murI</name>
    <name evidence="7" type="ORF">SAMN05216180_1822</name>
</gene>
<dbReference type="Gene3D" id="3.40.50.1860">
    <property type="match status" value="2"/>
</dbReference>
<comment type="catalytic activity">
    <reaction evidence="5">
        <text>L-glutamate = D-glutamate</text>
        <dbReference type="Rhea" id="RHEA:12813"/>
        <dbReference type="ChEBI" id="CHEBI:29985"/>
        <dbReference type="ChEBI" id="CHEBI:29986"/>
        <dbReference type="EC" id="5.1.1.3"/>
    </reaction>
</comment>
<feature type="binding site" evidence="5">
    <location>
        <begin position="42"/>
        <end position="43"/>
    </location>
    <ligand>
        <name>substrate</name>
    </ligand>
</feature>
<keyword evidence="2 5" id="KW-0573">Peptidoglycan synthesis</keyword>
<dbReference type="GO" id="GO:0008360">
    <property type="term" value="P:regulation of cell shape"/>
    <property type="evidence" value="ECO:0007669"/>
    <property type="project" value="UniProtKB-KW"/>
</dbReference>
<dbReference type="PANTHER" id="PTHR21198:SF2">
    <property type="entry name" value="GLUTAMATE RACEMASE"/>
    <property type="match status" value="1"/>
</dbReference>
<dbReference type="AlphaFoldDB" id="A0A1H8BCG7"/>
<dbReference type="EC" id="5.1.1.3" evidence="5 6"/>
<dbReference type="GO" id="GO:0071555">
    <property type="term" value="P:cell wall organization"/>
    <property type="evidence" value="ECO:0007669"/>
    <property type="project" value="UniProtKB-KW"/>
</dbReference>
<name>A0A1H8BCG7_9FIRM</name>
<dbReference type="STRING" id="474960.SAMN05216180_1822"/>
<comment type="similarity">
    <text evidence="5">Belongs to the aspartate/glutamate racemases family.</text>
</comment>
<dbReference type="GO" id="GO:0008881">
    <property type="term" value="F:glutamate racemase activity"/>
    <property type="evidence" value="ECO:0007669"/>
    <property type="project" value="UniProtKB-UniRule"/>
</dbReference>
<dbReference type="Proteomes" id="UP000199158">
    <property type="component" value="Unassembled WGS sequence"/>
</dbReference>
<dbReference type="PANTHER" id="PTHR21198">
    <property type="entry name" value="GLUTAMATE RACEMASE"/>
    <property type="match status" value="1"/>
</dbReference>
<feature type="binding site" evidence="5">
    <location>
        <begin position="10"/>
        <end position="11"/>
    </location>
    <ligand>
        <name>substrate</name>
    </ligand>
</feature>
<protein>
    <recommendedName>
        <fullName evidence="5 6">Glutamate racemase</fullName>
        <ecNumber evidence="5 6">5.1.1.3</ecNumber>
    </recommendedName>
</protein>
<evidence type="ECO:0000256" key="1">
    <source>
        <dbReference type="ARBA" id="ARBA00022960"/>
    </source>
</evidence>
<evidence type="ECO:0000256" key="3">
    <source>
        <dbReference type="ARBA" id="ARBA00023235"/>
    </source>
</evidence>